<reference evidence="2 3" key="1">
    <citation type="submission" date="2009-01" db="EMBL/GenBank/DDBJ databases">
        <authorList>
            <person name="Fulton L."/>
            <person name="Clifton S."/>
            <person name="Chinwalla A.T."/>
            <person name="Mitreva M."/>
            <person name="Sodergren E."/>
            <person name="Weinstock G."/>
            <person name="Clifton S."/>
            <person name="Dooling D.J."/>
            <person name="Fulton B."/>
            <person name="Minx P."/>
            <person name="Pepin K.H."/>
            <person name="Johnson M."/>
            <person name="Bhonagiri V."/>
            <person name="Nash W.E."/>
            <person name="Mardis E.R."/>
            <person name="Wilson R.K."/>
        </authorList>
    </citation>
    <scope>NUCLEOTIDE SEQUENCE [LARGE SCALE GENOMIC DNA]</scope>
    <source>
        <strain evidence="2 3">ATCC 33806</strain>
    </source>
</reference>
<comment type="caution">
    <text evidence="2">The sequence shown here is derived from an EMBL/GenBank/DDBJ whole genome shotgun (WGS) entry which is preliminary data.</text>
</comment>
<evidence type="ECO:0000313" key="3">
    <source>
        <dbReference type="Proteomes" id="UP000006247"/>
    </source>
</evidence>
<dbReference type="AlphaFoldDB" id="C0E255"/>
<feature type="compositionally biased region" description="Polar residues" evidence="1">
    <location>
        <begin position="139"/>
        <end position="152"/>
    </location>
</feature>
<organism evidence="2 3">
    <name type="scientific">Corynebacterium matruchotii ATCC 33806</name>
    <dbReference type="NCBI Taxonomy" id="566549"/>
    <lineage>
        <taxon>Bacteria</taxon>
        <taxon>Bacillati</taxon>
        <taxon>Actinomycetota</taxon>
        <taxon>Actinomycetes</taxon>
        <taxon>Mycobacteriales</taxon>
        <taxon>Corynebacteriaceae</taxon>
        <taxon>Corynebacterium</taxon>
    </lineage>
</organism>
<sequence length="181" mass="19668">MPNNITDTQDEKQEETTNPAVQNSEESSPSQSPAPEMTLEEALAELEKTRQERDAVQAAAQKWQQHEDSQKSELQLAQEKLAAAQQELAQAQTTNLLLEVAAAHGIKPEDVPLLGTGTKEDLEARAARIKELYGAGNTAPPSNSPRQNVQSGSGVGNEPQPDPVTYPSSWVPKALRKNHDQ</sequence>
<feature type="compositionally biased region" description="Low complexity" evidence="1">
    <location>
        <begin position="24"/>
        <end position="36"/>
    </location>
</feature>
<feature type="compositionally biased region" description="Basic and acidic residues" evidence="1">
    <location>
        <begin position="45"/>
        <end position="55"/>
    </location>
</feature>
<feature type="region of interest" description="Disordered" evidence="1">
    <location>
        <begin position="1"/>
        <end position="73"/>
    </location>
</feature>
<protein>
    <recommendedName>
        <fullName evidence="4">Scaffolding protein</fullName>
    </recommendedName>
</protein>
<gene>
    <name evidence="2" type="ORF">CORMATOL_01060</name>
</gene>
<dbReference type="EMBL" id="ACEB01000017">
    <property type="protein sequence ID" value="EEG27397.1"/>
    <property type="molecule type" value="Genomic_DNA"/>
</dbReference>
<dbReference type="Proteomes" id="UP000006247">
    <property type="component" value="Unassembled WGS sequence"/>
</dbReference>
<name>C0E255_9CORY</name>
<evidence type="ECO:0000256" key="1">
    <source>
        <dbReference type="SAM" id="MobiDB-lite"/>
    </source>
</evidence>
<dbReference type="HOGENOM" id="CLU_1486701_0_0_11"/>
<proteinExistence type="predicted"/>
<evidence type="ECO:0008006" key="4">
    <source>
        <dbReference type="Google" id="ProtNLM"/>
    </source>
</evidence>
<dbReference type="RefSeq" id="WP_005520614.1">
    <property type="nucleotide sequence ID" value="NZ_EQ973329.1"/>
</dbReference>
<evidence type="ECO:0000313" key="2">
    <source>
        <dbReference type="EMBL" id="EEG27397.1"/>
    </source>
</evidence>
<accession>C0E255</accession>
<feature type="region of interest" description="Disordered" evidence="1">
    <location>
        <begin position="132"/>
        <end position="181"/>
    </location>
</feature>